<dbReference type="Pfam" id="PF12770">
    <property type="entry name" value="CHAT"/>
    <property type="match status" value="1"/>
</dbReference>
<feature type="signal peptide" evidence="5">
    <location>
        <begin position="1"/>
        <end position="23"/>
    </location>
</feature>
<dbReference type="InterPro" id="IPR024983">
    <property type="entry name" value="CHAT_dom"/>
</dbReference>
<evidence type="ECO:0000313" key="8">
    <source>
        <dbReference type="Proteomes" id="UP000198393"/>
    </source>
</evidence>
<dbReference type="InterPro" id="IPR019734">
    <property type="entry name" value="TPR_rpt"/>
</dbReference>
<evidence type="ECO:0000256" key="2">
    <source>
        <dbReference type="ARBA" id="ARBA00022803"/>
    </source>
</evidence>
<keyword evidence="2 3" id="KW-0802">TPR repeat</keyword>
<dbReference type="Pfam" id="PF13424">
    <property type="entry name" value="TPR_12"/>
    <property type="match status" value="2"/>
</dbReference>
<evidence type="ECO:0000256" key="4">
    <source>
        <dbReference type="SAM" id="Phobius"/>
    </source>
</evidence>
<feature type="repeat" description="TPR" evidence="3">
    <location>
        <begin position="189"/>
        <end position="222"/>
    </location>
</feature>
<keyword evidence="4" id="KW-0812">Transmembrane</keyword>
<feature type="domain" description="CHAT" evidence="6">
    <location>
        <begin position="750"/>
        <end position="1046"/>
    </location>
</feature>
<keyword evidence="4" id="KW-0472">Membrane</keyword>
<feature type="repeat" description="TPR" evidence="3">
    <location>
        <begin position="231"/>
        <end position="264"/>
    </location>
</feature>
<sequence>MPRIRHLALWLFFCVVCTSNLYAQIPEENDLLKQGEALNDAGYYDSAVQVLLRAKSISAQGEERLIDVFYALGESYLNLGLCDSADYYIRLGLDKSTESSIDQANGFHKLAKAEGGCAGKWGEAAQILKKSIAIKQSHFGAESVQVSKDYTLMGYLYHFHGDYDSALYFLEKALVIREDNPDIDSVELSVTYYYLGNVFERKGQLKKALSFNQKALKIREKKLRPNHPSTSNCLNNVGNNYKAMGNYDRALDYYLRGLEIRKQTLGPDHVNVGASYYSIGTLYGNLFNYRRAIHFIEQGNVIVKKRFGEQLPVLHTYYAYLGRLYAKAGNEKKAKELLDRSQMLAEKHLNANHPYLAIVYNIVGQYYADRNLLERQKEYHQKALAIYQSDNAATIAEADVLMRLGEANAKLNMFQQADIYYRDALKIYSDKLGSKNPKVATLYQLVGDLKKAQGETEEALDYYRSSLEAISLKKVNYNDIDIQFFTHKQVALNSLNRIASTYSEMGDDELTISIRYYEKAIDLIDLIASEFQLEESRNQLSKDTRAVFDGVVAAAYQLYENRNDAEYKHLLFEVIEKSKSPVLKARIYENEAKRFAGVPDSLVTREQDIRVEVAYYREQLRDAIAMGEQEKMDLFQQEVFDAQSTYEAFKLKLREQYPKYYDYWYTNETLTAEDLQGSLAEDEMLITYYWGKNSIFITGISQQTINLEKIPITEYLTNSIEDYHRSLTDNVFIVESSVEADSLLVTSAYYLYSKLVKPVIPKSEIPDKLTIIPDGPLSRLSFGTLLTESAEPIDVQYEQLTYLLSNYDISYGYNAALTYRSSDGNTGLRFGGFAPSYSQMLYEDIDSSKHPMTYELVRNGKLPLPGAIAEVREIQQLIGGKIWVNEEASESVFKKNANQYSILHLAMHSLLNHQEPAYSELLFNAENDTLNDGYLTIDEIYNLDIEATMVVLSACSSGGGSMQVGEGPISFTRAFSYAGCPSVIMSMWKLPDAATSKIMVEFYKRIKAGESKDQALRNAQLSYLSEAEDPLYRHPFFWGSFVAMGDTEPINDETERYWMWILLALLLVGLVFGFQRRFV</sequence>
<proteinExistence type="predicted"/>
<dbReference type="OrthoDB" id="9771112at2"/>
<evidence type="ECO:0000259" key="6">
    <source>
        <dbReference type="Pfam" id="PF12770"/>
    </source>
</evidence>
<dbReference type="PANTHER" id="PTHR45641">
    <property type="entry name" value="TETRATRICOPEPTIDE REPEAT PROTEIN (AFU_ORTHOLOGUE AFUA_6G03870)"/>
    <property type="match status" value="1"/>
</dbReference>
<evidence type="ECO:0000256" key="5">
    <source>
        <dbReference type="SAM" id="SignalP"/>
    </source>
</evidence>
<dbReference type="AlphaFoldDB" id="A0A239LPZ6"/>
<accession>A0A239LPZ6</accession>
<keyword evidence="5" id="KW-0732">Signal</keyword>
<dbReference type="PROSITE" id="PS50005">
    <property type="entry name" value="TPR"/>
    <property type="match status" value="3"/>
</dbReference>
<dbReference type="SUPFAM" id="SSF48452">
    <property type="entry name" value="TPR-like"/>
    <property type="match status" value="4"/>
</dbReference>
<organism evidence="7 8">
    <name type="scientific">Ekhidna lutea</name>
    <dbReference type="NCBI Taxonomy" id="447679"/>
    <lineage>
        <taxon>Bacteria</taxon>
        <taxon>Pseudomonadati</taxon>
        <taxon>Bacteroidota</taxon>
        <taxon>Cytophagia</taxon>
        <taxon>Cytophagales</taxon>
        <taxon>Reichenbachiellaceae</taxon>
        <taxon>Ekhidna</taxon>
    </lineage>
</organism>
<dbReference type="SMART" id="SM00028">
    <property type="entry name" value="TPR"/>
    <property type="match status" value="9"/>
</dbReference>
<feature type="repeat" description="TPR" evidence="3">
    <location>
        <begin position="147"/>
        <end position="180"/>
    </location>
</feature>
<dbReference type="InterPro" id="IPR011990">
    <property type="entry name" value="TPR-like_helical_dom_sf"/>
</dbReference>
<keyword evidence="4" id="KW-1133">Transmembrane helix</keyword>
<dbReference type="RefSeq" id="WP_144017464.1">
    <property type="nucleotide sequence ID" value="NZ_FZPD01000005.1"/>
</dbReference>
<evidence type="ECO:0000256" key="3">
    <source>
        <dbReference type="PROSITE-ProRule" id="PRU00339"/>
    </source>
</evidence>
<feature type="chain" id="PRO_5012399104" evidence="5">
    <location>
        <begin position="24"/>
        <end position="1079"/>
    </location>
</feature>
<dbReference type="PANTHER" id="PTHR45641:SF19">
    <property type="entry name" value="NEPHROCYSTIN-3"/>
    <property type="match status" value="1"/>
</dbReference>
<keyword evidence="1" id="KW-0677">Repeat</keyword>
<protein>
    <submittedName>
        <fullName evidence="7">Tetratricopeptide repeat-containing protein</fullName>
    </submittedName>
</protein>
<dbReference type="EMBL" id="FZPD01000005">
    <property type="protein sequence ID" value="SNT31714.1"/>
    <property type="molecule type" value="Genomic_DNA"/>
</dbReference>
<feature type="transmembrane region" description="Helical" evidence="4">
    <location>
        <begin position="1057"/>
        <end position="1074"/>
    </location>
</feature>
<name>A0A239LPZ6_EKHLU</name>
<keyword evidence="8" id="KW-1185">Reference proteome</keyword>
<dbReference type="Gene3D" id="1.25.40.10">
    <property type="entry name" value="Tetratricopeptide repeat domain"/>
    <property type="match status" value="2"/>
</dbReference>
<reference evidence="7 8" key="1">
    <citation type="submission" date="2017-06" db="EMBL/GenBank/DDBJ databases">
        <authorList>
            <person name="Kim H.J."/>
            <person name="Triplett B.A."/>
        </authorList>
    </citation>
    <scope>NUCLEOTIDE SEQUENCE [LARGE SCALE GENOMIC DNA]</scope>
    <source>
        <strain evidence="7 8">DSM 19307</strain>
    </source>
</reference>
<evidence type="ECO:0000256" key="1">
    <source>
        <dbReference type="ARBA" id="ARBA00022737"/>
    </source>
</evidence>
<evidence type="ECO:0000313" key="7">
    <source>
        <dbReference type="EMBL" id="SNT31714.1"/>
    </source>
</evidence>
<gene>
    <name evidence="7" type="ORF">SAMN05421640_3390</name>
</gene>
<dbReference type="Proteomes" id="UP000198393">
    <property type="component" value="Unassembled WGS sequence"/>
</dbReference>